<evidence type="ECO:0000256" key="1">
    <source>
        <dbReference type="SAM" id="MobiDB-lite"/>
    </source>
</evidence>
<name>A0ABR2C4M5_9ROSI</name>
<protein>
    <submittedName>
        <fullName evidence="2">Uncharacterized protein</fullName>
    </submittedName>
</protein>
<keyword evidence="3" id="KW-1185">Reference proteome</keyword>
<organism evidence="2 3">
    <name type="scientific">Hibiscus sabdariffa</name>
    <name type="common">roselle</name>
    <dbReference type="NCBI Taxonomy" id="183260"/>
    <lineage>
        <taxon>Eukaryota</taxon>
        <taxon>Viridiplantae</taxon>
        <taxon>Streptophyta</taxon>
        <taxon>Embryophyta</taxon>
        <taxon>Tracheophyta</taxon>
        <taxon>Spermatophyta</taxon>
        <taxon>Magnoliopsida</taxon>
        <taxon>eudicotyledons</taxon>
        <taxon>Gunneridae</taxon>
        <taxon>Pentapetalae</taxon>
        <taxon>rosids</taxon>
        <taxon>malvids</taxon>
        <taxon>Malvales</taxon>
        <taxon>Malvaceae</taxon>
        <taxon>Malvoideae</taxon>
        <taxon>Hibiscus</taxon>
    </lineage>
</organism>
<comment type="caution">
    <text evidence="2">The sequence shown here is derived from an EMBL/GenBank/DDBJ whole genome shotgun (WGS) entry which is preliminary data.</text>
</comment>
<gene>
    <name evidence="2" type="ORF">V6N12_052842</name>
</gene>
<evidence type="ECO:0000313" key="2">
    <source>
        <dbReference type="EMBL" id="KAK8513667.1"/>
    </source>
</evidence>
<accession>A0ABR2C4M5</accession>
<sequence length="69" mass="8144">MSWPRMLGRTALVSPERQRRATLGNQPKGRKNQPRKPLLLSLKESRYFRFWFLTQSLHACSSFLKRIGL</sequence>
<reference evidence="2 3" key="1">
    <citation type="journal article" date="2024" name="G3 (Bethesda)">
        <title>Genome assembly of Hibiscus sabdariffa L. provides insights into metabolisms of medicinal natural products.</title>
        <authorList>
            <person name="Kim T."/>
        </authorList>
    </citation>
    <scope>NUCLEOTIDE SEQUENCE [LARGE SCALE GENOMIC DNA]</scope>
    <source>
        <strain evidence="2">TK-2024</strain>
        <tissue evidence="2">Old leaves</tissue>
    </source>
</reference>
<evidence type="ECO:0000313" key="3">
    <source>
        <dbReference type="Proteomes" id="UP001472677"/>
    </source>
</evidence>
<proteinExistence type="predicted"/>
<dbReference type="EMBL" id="JBBPBM010000069">
    <property type="protein sequence ID" value="KAK8513667.1"/>
    <property type="molecule type" value="Genomic_DNA"/>
</dbReference>
<dbReference type="Proteomes" id="UP001472677">
    <property type="component" value="Unassembled WGS sequence"/>
</dbReference>
<feature type="region of interest" description="Disordered" evidence="1">
    <location>
        <begin position="1"/>
        <end position="37"/>
    </location>
</feature>